<dbReference type="SUPFAM" id="SSF53756">
    <property type="entry name" value="UDP-Glycosyltransferase/glycogen phosphorylase"/>
    <property type="match status" value="1"/>
</dbReference>
<dbReference type="Gene3D" id="3.40.50.2000">
    <property type="entry name" value="Glycogen Phosphorylase B"/>
    <property type="match status" value="2"/>
</dbReference>
<dbReference type="AlphaFoldDB" id="A0A1I5WGA2"/>
<evidence type="ECO:0000313" key="2">
    <source>
        <dbReference type="Proteomes" id="UP000199031"/>
    </source>
</evidence>
<dbReference type="OrthoDB" id="787006at2"/>
<keyword evidence="2" id="KW-1185">Reference proteome</keyword>
<sequence>MKLLSFQPCSLYQNGGCGRVLRRLYEGREQDVISIAYYDYYYEAIKGDITELKLTLFPLRRKWMKWKLRNLNGFFQKILFASYNKKRILKTALSLDVDVLHIVDQGILLSCLCEPWSKKNKQLWVSFHDHYTQVSSYENSKVLWENADRRFVISRELGEHYQAIFSNKPYEIITDGVKPEEISIPKRIQKDTITLYFGGLLHYHYQELFKSLITALNNYPGNLKFKLIIRGTGPLKSLDAGKIVIEYRNDFVSDEEIKNEIDAANILYLPIKFTNPEFYKYSLSTKMIGYLSAPGTILYHGPEDSALCKLLNKHQAAICCSTLETNDLIGCTKKILSDGLCYSKNGKRLIDMQFKLQVQQKNFWNE</sequence>
<dbReference type="RefSeq" id="WP_090658504.1">
    <property type="nucleotide sequence ID" value="NZ_FOXQ01000006.1"/>
</dbReference>
<dbReference type="Proteomes" id="UP000199031">
    <property type="component" value="Unassembled WGS sequence"/>
</dbReference>
<accession>A0A1I5WGA2</accession>
<proteinExistence type="predicted"/>
<protein>
    <submittedName>
        <fullName evidence="1">Uncharacterized protein</fullName>
    </submittedName>
</protein>
<dbReference type="STRING" id="1465490.SAMN05444277_106163"/>
<name>A0A1I5WGA2_9BACT</name>
<gene>
    <name evidence="1" type="ORF">SAMN05444277_106163</name>
</gene>
<evidence type="ECO:0000313" key="1">
    <source>
        <dbReference type="EMBL" id="SFQ18649.1"/>
    </source>
</evidence>
<organism evidence="1 2">
    <name type="scientific">Parafilimonas terrae</name>
    <dbReference type="NCBI Taxonomy" id="1465490"/>
    <lineage>
        <taxon>Bacteria</taxon>
        <taxon>Pseudomonadati</taxon>
        <taxon>Bacteroidota</taxon>
        <taxon>Chitinophagia</taxon>
        <taxon>Chitinophagales</taxon>
        <taxon>Chitinophagaceae</taxon>
        <taxon>Parafilimonas</taxon>
    </lineage>
</organism>
<reference evidence="1 2" key="1">
    <citation type="submission" date="2016-10" db="EMBL/GenBank/DDBJ databases">
        <authorList>
            <person name="de Groot N.N."/>
        </authorList>
    </citation>
    <scope>NUCLEOTIDE SEQUENCE [LARGE SCALE GENOMIC DNA]</scope>
    <source>
        <strain evidence="1 2">DSM 28286</strain>
    </source>
</reference>
<dbReference type="EMBL" id="FOXQ01000006">
    <property type="protein sequence ID" value="SFQ18649.1"/>
    <property type="molecule type" value="Genomic_DNA"/>
</dbReference>